<dbReference type="EMBL" id="JAIWYP010000001">
    <property type="protein sequence ID" value="KAH3890793.1"/>
    <property type="molecule type" value="Genomic_DNA"/>
</dbReference>
<evidence type="ECO:0000313" key="2">
    <source>
        <dbReference type="Proteomes" id="UP000828390"/>
    </source>
</evidence>
<reference evidence="1" key="2">
    <citation type="submission" date="2020-11" db="EMBL/GenBank/DDBJ databases">
        <authorList>
            <person name="McCartney M.A."/>
            <person name="Auch B."/>
            <person name="Kono T."/>
            <person name="Mallez S."/>
            <person name="Becker A."/>
            <person name="Gohl D.M."/>
            <person name="Silverstein K.A.T."/>
            <person name="Koren S."/>
            <person name="Bechman K.B."/>
            <person name="Herman A."/>
            <person name="Abrahante J.E."/>
            <person name="Garbe J."/>
        </authorList>
    </citation>
    <scope>NUCLEOTIDE SEQUENCE</scope>
    <source>
        <strain evidence="1">Duluth1</strain>
        <tissue evidence="1">Whole animal</tissue>
    </source>
</reference>
<proteinExistence type="predicted"/>
<organism evidence="1 2">
    <name type="scientific">Dreissena polymorpha</name>
    <name type="common">Zebra mussel</name>
    <name type="synonym">Mytilus polymorpha</name>
    <dbReference type="NCBI Taxonomy" id="45954"/>
    <lineage>
        <taxon>Eukaryota</taxon>
        <taxon>Metazoa</taxon>
        <taxon>Spiralia</taxon>
        <taxon>Lophotrochozoa</taxon>
        <taxon>Mollusca</taxon>
        <taxon>Bivalvia</taxon>
        <taxon>Autobranchia</taxon>
        <taxon>Heteroconchia</taxon>
        <taxon>Euheterodonta</taxon>
        <taxon>Imparidentia</taxon>
        <taxon>Neoheterodontei</taxon>
        <taxon>Myida</taxon>
        <taxon>Dreissenoidea</taxon>
        <taxon>Dreissenidae</taxon>
        <taxon>Dreissena</taxon>
    </lineage>
</organism>
<sequence length="76" mass="8370">MRKCRHNAPHKWVTRRGGEEIVGEANGVGHPNDDGTSIPLGSLPDCFQSLLKLNLSLGKKKDNVTDLTAKFLFLIL</sequence>
<keyword evidence="2" id="KW-1185">Reference proteome</keyword>
<dbReference type="Proteomes" id="UP000828390">
    <property type="component" value="Unassembled WGS sequence"/>
</dbReference>
<accession>A0A9D4N6T6</accession>
<evidence type="ECO:0000313" key="1">
    <source>
        <dbReference type="EMBL" id="KAH3890793.1"/>
    </source>
</evidence>
<reference evidence="1" key="1">
    <citation type="journal article" date="2019" name="bioRxiv">
        <title>The Genome of the Zebra Mussel, Dreissena polymorpha: A Resource for Invasive Species Research.</title>
        <authorList>
            <person name="McCartney M.A."/>
            <person name="Auch B."/>
            <person name="Kono T."/>
            <person name="Mallez S."/>
            <person name="Zhang Y."/>
            <person name="Obille A."/>
            <person name="Becker A."/>
            <person name="Abrahante J.E."/>
            <person name="Garbe J."/>
            <person name="Badalamenti J.P."/>
            <person name="Herman A."/>
            <person name="Mangelson H."/>
            <person name="Liachko I."/>
            <person name="Sullivan S."/>
            <person name="Sone E.D."/>
            <person name="Koren S."/>
            <person name="Silverstein K.A.T."/>
            <person name="Beckman K.B."/>
            <person name="Gohl D.M."/>
        </authorList>
    </citation>
    <scope>NUCLEOTIDE SEQUENCE</scope>
    <source>
        <strain evidence="1">Duluth1</strain>
        <tissue evidence="1">Whole animal</tissue>
    </source>
</reference>
<comment type="caution">
    <text evidence="1">The sequence shown here is derived from an EMBL/GenBank/DDBJ whole genome shotgun (WGS) entry which is preliminary data.</text>
</comment>
<name>A0A9D4N6T6_DREPO</name>
<dbReference type="AlphaFoldDB" id="A0A9D4N6T6"/>
<protein>
    <submittedName>
        <fullName evidence="1">Uncharacterized protein</fullName>
    </submittedName>
</protein>
<gene>
    <name evidence="1" type="ORF">DPMN_014881</name>
</gene>